<dbReference type="GO" id="GO:0046496">
    <property type="term" value="P:nicotinamide nucleotide metabolic process"/>
    <property type="evidence" value="ECO:0007669"/>
    <property type="project" value="UniProtKB-UniRule"/>
</dbReference>
<comment type="catalytic activity">
    <reaction evidence="2 18 19">
        <text>(6R)-NADPHX = (6S)-NADPHX</text>
        <dbReference type="Rhea" id="RHEA:32227"/>
        <dbReference type="ChEBI" id="CHEBI:64076"/>
        <dbReference type="ChEBI" id="CHEBI:64077"/>
        <dbReference type="EC" id="5.1.99.6"/>
    </reaction>
</comment>
<dbReference type="HAMAP" id="MF_01966">
    <property type="entry name" value="NADHX_epimerase"/>
    <property type="match status" value="1"/>
</dbReference>
<evidence type="ECO:0000256" key="2">
    <source>
        <dbReference type="ARBA" id="ARBA00000909"/>
    </source>
</evidence>
<feature type="binding site" evidence="18">
    <location>
        <position position="165"/>
    </location>
    <ligand>
        <name>K(+)</name>
        <dbReference type="ChEBI" id="CHEBI:29103"/>
    </ligand>
</feature>
<dbReference type="HAMAP" id="MF_01965">
    <property type="entry name" value="NADHX_dehydratase"/>
    <property type="match status" value="1"/>
</dbReference>
<dbReference type="GO" id="GO:0046872">
    <property type="term" value="F:metal ion binding"/>
    <property type="evidence" value="ECO:0007669"/>
    <property type="project" value="UniProtKB-UniRule"/>
</dbReference>
<comment type="cofactor">
    <cofactor evidence="17">
        <name>Mg(2+)</name>
        <dbReference type="ChEBI" id="CHEBI:18420"/>
    </cofactor>
</comment>
<feature type="binding site" evidence="17">
    <location>
        <position position="335"/>
    </location>
    <ligand>
        <name>(6S)-NADPHX</name>
        <dbReference type="ChEBI" id="CHEBI:64076"/>
    </ligand>
</feature>
<name>A0A6G1X4X1_9BACI</name>
<comment type="similarity">
    <text evidence="17">Belongs to the NnrD/CARKD family.</text>
</comment>
<feature type="binding site" evidence="18">
    <location>
        <begin position="133"/>
        <end position="139"/>
    </location>
    <ligand>
        <name>(6S)-NADPHX</name>
        <dbReference type="ChEBI" id="CHEBI:64076"/>
    </ligand>
</feature>
<dbReference type="OrthoDB" id="9806925at2"/>
<dbReference type="EC" id="4.2.1.136" evidence="19"/>
<feature type="binding site" evidence="18">
    <location>
        <position position="162"/>
    </location>
    <ligand>
        <name>(6S)-NADPHX</name>
        <dbReference type="ChEBI" id="CHEBI:64076"/>
    </ligand>
</feature>
<dbReference type="InterPro" id="IPR030677">
    <property type="entry name" value="Nnr"/>
</dbReference>
<feature type="binding site" evidence="18">
    <location>
        <position position="129"/>
    </location>
    <ligand>
        <name>K(+)</name>
        <dbReference type="ChEBI" id="CHEBI:29103"/>
    </ligand>
</feature>
<dbReference type="SUPFAM" id="SSF53613">
    <property type="entry name" value="Ribokinase-like"/>
    <property type="match status" value="1"/>
</dbReference>
<proteinExistence type="inferred from homology"/>
<dbReference type="EC" id="5.1.99.6" evidence="19"/>
<dbReference type="PIRSF" id="PIRSF017184">
    <property type="entry name" value="Nnr"/>
    <property type="match status" value="1"/>
</dbReference>
<comment type="catalytic activity">
    <reaction evidence="16 17 19">
        <text>(6S)-NADPHX + ADP = AMP + phosphate + NADPH + H(+)</text>
        <dbReference type="Rhea" id="RHEA:32235"/>
        <dbReference type="ChEBI" id="CHEBI:15378"/>
        <dbReference type="ChEBI" id="CHEBI:43474"/>
        <dbReference type="ChEBI" id="CHEBI:57783"/>
        <dbReference type="ChEBI" id="CHEBI:64076"/>
        <dbReference type="ChEBI" id="CHEBI:456215"/>
        <dbReference type="ChEBI" id="CHEBI:456216"/>
        <dbReference type="EC" id="4.2.1.136"/>
    </reaction>
</comment>
<feature type="binding site" evidence="17">
    <location>
        <begin position="424"/>
        <end position="428"/>
    </location>
    <ligand>
        <name>AMP</name>
        <dbReference type="ChEBI" id="CHEBI:456215"/>
    </ligand>
</feature>
<keyword evidence="7 17" id="KW-0067">ATP-binding</keyword>
<dbReference type="GO" id="GO:0052855">
    <property type="term" value="F:ADP-dependent NAD(P)H-hydrate dehydratase activity"/>
    <property type="evidence" value="ECO:0007669"/>
    <property type="project" value="UniProtKB-UniRule"/>
</dbReference>
<comment type="catalytic activity">
    <reaction evidence="1 18 19">
        <text>(6R)-NADHX = (6S)-NADHX</text>
        <dbReference type="Rhea" id="RHEA:32215"/>
        <dbReference type="ChEBI" id="CHEBI:64074"/>
        <dbReference type="ChEBI" id="CHEBI:64075"/>
        <dbReference type="EC" id="5.1.99.6"/>
    </reaction>
</comment>
<evidence type="ECO:0000256" key="15">
    <source>
        <dbReference type="ARBA" id="ARBA00048238"/>
    </source>
</evidence>
<feature type="binding site" evidence="17">
    <location>
        <position position="454"/>
    </location>
    <ligand>
        <name>(6S)-NADPHX</name>
        <dbReference type="ChEBI" id="CHEBI:64076"/>
    </ligand>
</feature>
<dbReference type="EMBL" id="WJNH01000003">
    <property type="protein sequence ID" value="MRG85878.1"/>
    <property type="molecule type" value="Genomic_DNA"/>
</dbReference>
<dbReference type="Pfam" id="PF03853">
    <property type="entry name" value="YjeF_N"/>
    <property type="match status" value="1"/>
</dbReference>
<accession>A0A6G1X4X1</accession>
<dbReference type="SUPFAM" id="SSF64153">
    <property type="entry name" value="YjeF N-terminal domain-like"/>
    <property type="match status" value="1"/>
</dbReference>
<evidence type="ECO:0000256" key="3">
    <source>
        <dbReference type="ARBA" id="ARBA00006001"/>
    </source>
</evidence>
<comment type="cofactor">
    <cofactor evidence="18 19">
        <name>K(+)</name>
        <dbReference type="ChEBI" id="CHEBI:29103"/>
    </cofactor>
    <text evidence="18 19">Binds 1 potassium ion per subunit.</text>
</comment>
<evidence type="ECO:0000256" key="14">
    <source>
        <dbReference type="ARBA" id="ARBA00025153"/>
    </source>
</evidence>
<dbReference type="NCBIfam" id="TIGR00196">
    <property type="entry name" value="yjeF_cterm"/>
    <property type="match status" value="1"/>
</dbReference>
<evidence type="ECO:0000256" key="9">
    <source>
        <dbReference type="ARBA" id="ARBA00022958"/>
    </source>
</evidence>
<dbReference type="InterPro" id="IPR036652">
    <property type="entry name" value="YjeF_N_dom_sf"/>
</dbReference>
<sequence>MLIAGQKDIQQMDQYTINELGMPGTVLMESAGSRVVEEILPLLITYEEKVVVLAGSGNNGGDGFVIARRLIDAGVDVLLCLLVSPEKLKGDAKVHFDVYINRELPIFYLDEHNLEALFQKIHHADIIIDAMLGTGVKGTVRKPMSQVIYKVNSLNKMVVSVDIPSGVNSDDGKVEGEAIKATQTITFVFPKKGFFLQDGPKHIGEWKAVDISVPPSIVSKLNLTLPTLITPELAKKVLPIRPQTGHKGTFGHVLVLGGSQSFVGAPLFTAQAALSSGAGLATLAVPENIYPYLASQSPETLFFPLPQLDGHISAKAIDELRPKLNQYDCIAIGPGMSRFADGETFLVSLLNALQKQTLVIDADALFMLRSHLDILKDYEGDIILTPHPGEMANLTNRTVKDIESNRIEIAQEFAEKYQVFLLLKGHRSIIATPNGEVLINPYGHDALGKGGSGDVLTGVVSSLIAQGAKPHGALITASYLHAVAGEEQAKVLSHYGVMPQDLVDGIKGELNRIIR</sequence>
<comment type="catalytic activity">
    <reaction evidence="15 17 19">
        <text>(6S)-NADHX + ADP = AMP + phosphate + NADH + H(+)</text>
        <dbReference type="Rhea" id="RHEA:32223"/>
        <dbReference type="ChEBI" id="CHEBI:15378"/>
        <dbReference type="ChEBI" id="CHEBI:43474"/>
        <dbReference type="ChEBI" id="CHEBI:57945"/>
        <dbReference type="ChEBI" id="CHEBI:64074"/>
        <dbReference type="ChEBI" id="CHEBI:456215"/>
        <dbReference type="ChEBI" id="CHEBI:456216"/>
        <dbReference type="EC" id="4.2.1.136"/>
    </reaction>
</comment>
<dbReference type="GO" id="GO:0052856">
    <property type="term" value="F:NAD(P)HX epimerase activity"/>
    <property type="evidence" value="ECO:0007669"/>
    <property type="project" value="UniProtKB-UniRule"/>
</dbReference>
<dbReference type="GO" id="GO:0110051">
    <property type="term" value="P:metabolite repair"/>
    <property type="evidence" value="ECO:0007669"/>
    <property type="project" value="TreeGrafter"/>
</dbReference>
<comment type="function">
    <text evidence="14 19">Bifunctional enzyme that catalyzes the epimerization of the S- and R-forms of NAD(P)HX and the dehydration of the S-form of NAD(P)HX at the expense of ADP, which is converted to AMP. This allows the repair of both epimers of NAD(P)HX, a damaged form of NAD(P)H that is a result of enzymatic or heat-dependent hydration.</text>
</comment>
<keyword evidence="12 17" id="KW-0456">Lyase</keyword>
<dbReference type="CDD" id="cd01171">
    <property type="entry name" value="YXKO-related"/>
    <property type="match status" value="1"/>
</dbReference>
<dbReference type="PANTHER" id="PTHR12592">
    <property type="entry name" value="ATP-DEPENDENT (S)-NAD(P)H-HYDRATE DEHYDRATASE FAMILY MEMBER"/>
    <property type="match status" value="1"/>
</dbReference>
<evidence type="ECO:0000313" key="22">
    <source>
        <dbReference type="EMBL" id="MRG85878.1"/>
    </source>
</evidence>
<evidence type="ECO:0000256" key="17">
    <source>
        <dbReference type="HAMAP-Rule" id="MF_01965"/>
    </source>
</evidence>
<feature type="domain" description="YjeF C-terminal" evidence="20">
    <location>
        <begin position="230"/>
        <end position="513"/>
    </location>
</feature>
<evidence type="ECO:0000256" key="6">
    <source>
        <dbReference type="ARBA" id="ARBA00022741"/>
    </source>
</evidence>
<dbReference type="GO" id="GO:0005524">
    <property type="term" value="F:ATP binding"/>
    <property type="evidence" value="ECO:0007669"/>
    <property type="project" value="UniProtKB-UniRule"/>
</dbReference>
<reference evidence="22 23" key="1">
    <citation type="submission" date="2019-11" db="EMBL/GenBank/DDBJ databases">
        <authorList>
            <person name="Li J."/>
        </authorList>
    </citation>
    <scope>NUCLEOTIDE SEQUENCE [LARGE SCALE GENOMIC DNA]</scope>
    <source>
        <strain evidence="22 23">J4</strain>
    </source>
</reference>
<evidence type="ECO:0000259" key="20">
    <source>
        <dbReference type="PROSITE" id="PS51383"/>
    </source>
</evidence>
<keyword evidence="13" id="KW-0511">Multifunctional enzyme</keyword>
<dbReference type="PANTHER" id="PTHR12592:SF0">
    <property type="entry name" value="ATP-DEPENDENT (S)-NAD(P)H-HYDRATE DEHYDRATASE"/>
    <property type="match status" value="1"/>
</dbReference>
<keyword evidence="6 17" id="KW-0547">Nucleotide-binding</keyword>
<evidence type="ECO:0000256" key="4">
    <source>
        <dbReference type="ARBA" id="ARBA00009524"/>
    </source>
</evidence>
<dbReference type="Gene3D" id="3.40.1190.20">
    <property type="match status" value="1"/>
</dbReference>
<evidence type="ECO:0000256" key="12">
    <source>
        <dbReference type="ARBA" id="ARBA00023239"/>
    </source>
</evidence>
<dbReference type="RefSeq" id="WP_153727813.1">
    <property type="nucleotide sequence ID" value="NZ_WJNH01000003.1"/>
</dbReference>
<dbReference type="PROSITE" id="PS01050">
    <property type="entry name" value="YJEF_C_2"/>
    <property type="match status" value="1"/>
</dbReference>
<dbReference type="PROSITE" id="PS51383">
    <property type="entry name" value="YJEF_C_3"/>
    <property type="match status" value="1"/>
</dbReference>
<protein>
    <recommendedName>
        <fullName evidence="19">Bifunctional NAD(P)H-hydrate repair enzyme</fullName>
    </recommendedName>
    <alternativeName>
        <fullName evidence="19">Nicotinamide nucleotide repair protein</fullName>
    </alternativeName>
    <domain>
        <recommendedName>
            <fullName evidence="19">ADP-dependent (S)-NAD(P)H-hydrate dehydratase</fullName>
            <ecNumber evidence="19">4.2.1.136</ecNumber>
        </recommendedName>
        <alternativeName>
            <fullName evidence="19">ADP-dependent NAD(P)HX dehydratase</fullName>
        </alternativeName>
    </domain>
    <domain>
        <recommendedName>
            <fullName evidence="19">NAD(P)H-hydrate epimerase</fullName>
            <ecNumber evidence="19">5.1.99.6</ecNumber>
        </recommendedName>
    </domain>
</protein>
<evidence type="ECO:0000256" key="10">
    <source>
        <dbReference type="ARBA" id="ARBA00023027"/>
    </source>
</evidence>
<feature type="binding site" evidence="18">
    <location>
        <begin position="58"/>
        <end position="62"/>
    </location>
    <ligand>
        <name>(6S)-NADPHX</name>
        <dbReference type="ChEBI" id="CHEBI:64076"/>
    </ligand>
</feature>
<comment type="function">
    <text evidence="18">Catalyzes the epimerization of the S- and R-forms of NAD(P)HX, a damaged form of NAD(P)H that is a result of enzymatic or heat-dependent hydration. This is a prerequisite for the S-specific NAD(P)H-hydrate dehydratase to allow the repair of both epimers of NAD(P)HX.</text>
</comment>
<evidence type="ECO:0000256" key="16">
    <source>
        <dbReference type="ARBA" id="ARBA00049209"/>
    </source>
</evidence>
<gene>
    <name evidence="18" type="primary">nnrE</name>
    <name evidence="17" type="synonym">nnrD</name>
    <name evidence="22" type="ORF">GH754_05945</name>
</gene>
<evidence type="ECO:0000259" key="21">
    <source>
        <dbReference type="PROSITE" id="PS51385"/>
    </source>
</evidence>
<comment type="similarity">
    <text evidence="18">Belongs to the NnrE/AIBP family.</text>
</comment>
<comment type="similarity">
    <text evidence="3 19">In the N-terminal section; belongs to the NnrE/AIBP family.</text>
</comment>
<organism evidence="22 23">
    <name type="scientific">Salinibacillus xinjiangensis</name>
    <dbReference type="NCBI Taxonomy" id="1229268"/>
    <lineage>
        <taxon>Bacteria</taxon>
        <taxon>Bacillati</taxon>
        <taxon>Bacillota</taxon>
        <taxon>Bacilli</taxon>
        <taxon>Bacillales</taxon>
        <taxon>Bacillaceae</taxon>
        <taxon>Salinibacillus</taxon>
    </lineage>
</organism>
<keyword evidence="9 18" id="KW-0630">Potassium</keyword>
<comment type="caution">
    <text evidence="22">The sequence shown here is derived from an EMBL/GenBank/DDBJ whole genome shotgun (WGS) entry which is preliminary data.</text>
</comment>
<evidence type="ECO:0000256" key="18">
    <source>
        <dbReference type="HAMAP-Rule" id="MF_01966"/>
    </source>
</evidence>
<feature type="binding site" evidence="17">
    <location>
        <position position="387"/>
    </location>
    <ligand>
        <name>(6S)-NADPHX</name>
        <dbReference type="ChEBI" id="CHEBI:64076"/>
    </ligand>
</feature>
<dbReference type="InterPro" id="IPR004443">
    <property type="entry name" value="YjeF_N_dom"/>
</dbReference>
<dbReference type="AlphaFoldDB" id="A0A6G1X4X1"/>
<dbReference type="PROSITE" id="PS51385">
    <property type="entry name" value="YJEF_N"/>
    <property type="match status" value="1"/>
</dbReference>
<evidence type="ECO:0000313" key="23">
    <source>
        <dbReference type="Proteomes" id="UP000480185"/>
    </source>
</evidence>
<keyword evidence="11 18" id="KW-0413">Isomerase</keyword>
<evidence type="ECO:0000256" key="11">
    <source>
        <dbReference type="ARBA" id="ARBA00023235"/>
    </source>
</evidence>
<dbReference type="Proteomes" id="UP000480185">
    <property type="component" value="Unassembled WGS sequence"/>
</dbReference>
<feature type="domain" description="YjeF N-terminal" evidence="21">
    <location>
        <begin position="9"/>
        <end position="219"/>
    </location>
</feature>
<dbReference type="InterPro" id="IPR000631">
    <property type="entry name" value="CARKD"/>
</dbReference>
<keyword evidence="8 17" id="KW-0521">NADP</keyword>
<comment type="subunit">
    <text evidence="17">Homotetramer.</text>
</comment>
<evidence type="ECO:0000256" key="5">
    <source>
        <dbReference type="ARBA" id="ARBA00022723"/>
    </source>
</evidence>
<keyword evidence="10 17" id="KW-0520">NAD</keyword>
<dbReference type="InterPro" id="IPR029056">
    <property type="entry name" value="Ribokinase-like"/>
</dbReference>
<keyword evidence="23" id="KW-1185">Reference proteome</keyword>
<keyword evidence="5 18" id="KW-0479">Metal-binding</keyword>
<evidence type="ECO:0000256" key="7">
    <source>
        <dbReference type="ARBA" id="ARBA00022840"/>
    </source>
</evidence>
<dbReference type="Pfam" id="PF01256">
    <property type="entry name" value="Carb_kinase"/>
    <property type="match status" value="1"/>
</dbReference>
<feature type="binding site" evidence="17">
    <location>
        <position position="265"/>
    </location>
    <ligand>
        <name>(6S)-NADPHX</name>
        <dbReference type="ChEBI" id="CHEBI:64076"/>
    </ligand>
</feature>
<comment type="function">
    <text evidence="17">Catalyzes the dehydration of the S-form of NAD(P)HX at the expense of ADP, which is converted to AMP. Together with NAD(P)HX epimerase, which catalyzes the epimerization of the S- and R-forms, the enzyme allows the repair of both epimers of NAD(P)HX, a damaged form of NAD(P)H that is a result of enzymatic or heat-dependent hydration.</text>
</comment>
<dbReference type="Gene3D" id="3.40.50.10260">
    <property type="entry name" value="YjeF N-terminal domain"/>
    <property type="match status" value="1"/>
</dbReference>
<evidence type="ECO:0000256" key="13">
    <source>
        <dbReference type="ARBA" id="ARBA00023268"/>
    </source>
</evidence>
<feature type="binding site" evidence="18">
    <location>
        <position position="59"/>
    </location>
    <ligand>
        <name>K(+)</name>
        <dbReference type="ChEBI" id="CHEBI:29103"/>
    </ligand>
</feature>
<comment type="caution">
    <text evidence="18">Lacks conserved residue(s) required for the propagation of feature annotation.</text>
</comment>
<dbReference type="NCBIfam" id="TIGR00197">
    <property type="entry name" value="yjeF_nterm"/>
    <property type="match status" value="1"/>
</dbReference>
<comment type="similarity">
    <text evidence="4 19">In the C-terminal section; belongs to the NnrD/CARKD family.</text>
</comment>
<evidence type="ECO:0000256" key="19">
    <source>
        <dbReference type="PIRNR" id="PIRNR017184"/>
    </source>
</evidence>
<evidence type="ECO:0000256" key="1">
    <source>
        <dbReference type="ARBA" id="ARBA00000013"/>
    </source>
</evidence>
<dbReference type="InterPro" id="IPR017953">
    <property type="entry name" value="Carbohydrate_kinase_pred_CS"/>
</dbReference>
<feature type="binding site" evidence="17">
    <location>
        <position position="453"/>
    </location>
    <ligand>
        <name>AMP</name>
        <dbReference type="ChEBI" id="CHEBI:456215"/>
    </ligand>
</feature>
<evidence type="ECO:0000256" key="8">
    <source>
        <dbReference type="ARBA" id="ARBA00022857"/>
    </source>
</evidence>